<dbReference type="InterPro" id="IPR016047">
    <property type="entry name" value="M23ase_b-sheet_dom"/>
</dbReference>
<evidence type="ECO:0000313" key="3">
    <source>
        <dbReference type="Proteomes" id="UP000585905"/>
    </source>
</evidence>
<organism evidence="2 3">
    <name type="scientific">Microcella alkalica</name>
    <dbReference type="NCBI Taxonomy" id="355930"/>
    <lineage>
        <taxon>Bacteria</taxon>
        <taxon>Bacillati</taxon>
        <taxon>Actinomycetota</taxon>
        <taxon>Actinomycetes</taxon>
        <taxon>Micrococcales</taxon>
        <taxon>Microbacteriaceae</taxon>
        <taxon>Microcella</taxon>
    </lineage>
</organism>
<feature type="domain" description="M23ase beta-sheet core" evidence="1">
    <location>
        <begin position="125"/>
        <end position="224"/>
    </location>
</feature>
<gene>
    <name evidence="2" type="ORF">FHX53_000203</name>
</gene>
<evidence type="ECO:0000259" key="1">
    <source>
        <dbReference type="Pfam" id="PF01551"/>
    </source>
</evidence>
<keyword evidence="2" id="KW-0378">Hydrolase</keyword>
<reference evidence="2 3" key="1">
    <citation type="submission" date="2020-07" db="EMBL/GenBank/DDBJ databases">
        <title>Sequencing the genomes of 1000 actinobacteria strains.</title>
        <authorList>
            <person name="Klenk H.-P."/>
        </authorList>
    </citation>
    <scope>NUCLEOTIDE SEQUENCE [LARGE SCALE GENOMIC DNA]</scope>
    <source>
        <strain evidence="2 3">DSM 19663</strain>
    </source>
</reference>
<accession>A0A839E1S5</accession>
<dbReference type="Proteomes" id="UP000585905">
    <property type="component" value="Unassembled WGS sequence"/>
</dbReference>
<dbReference type="InterPro" id="IPR050570">
    <property type="entry name" value="Cell_wall_metabolism_enzyme"/>
</dbReference>
<dbReference type="EMBL" id="JACGWX010000001">
    <property type="protein sequence ID" value="MBA8846639.1"/>
    <property type="molecule type" value="Genomic_DNA"/>
</dbReference>
<dbReference type="SUPFAM" id="SSF51261">
    <property type="entry name" value="Duplicated hybrid motif"/>
    <property type="match status" value="1"/>
</dbReference>
<dbReference type="GO" id="GO:0004222">
    <property type="term" value="F:metalloendopeptidase activity"/>
    <property type="evidence" value="ECO:0007669"/>
    <property type="project" value="TreeGrafter"/>
</dbReference>
<comment type="caution">
    <text evidence="2">The sequence shown here is derived from an EMBL/GenBank/DDBJ whole genome shotgun (WGS) entry which is preliminary data.</text>
</comment>
<protein>
    <submittedName>
        <fullName evidence="2">Murein DD-endopeptidase MepM/ murein hydrolase activator NlpD</fullName>
    </submittedName>
</protein>
<dbReference type="InterPro" id="IPR011055">
    <property type="entry name" value="Dup_hybrid_motif"/>
</dbReference>
<dbReference type="AlphaFoldDB" id="A0A839E1S5"/>
<dbReference type="PANTHER" id="PTHR21666">
    <property type="entry name" value="PEPTIDASE-RELATED"/>
    <property type="match status" value="1"/>
</dbReference>
<name>A0A839E1S5_9MICO</name>
<proteinExistence type="predicted"/>
<evidence type="ECO:0000313" key="2">
    <source>
        <dbReference type="EMBL" id="MBA8846639.1"/>
    </source>
</evidence>
<keyword evidence="3" id="KW-1185">Reference proteome</keyword>
<dbReference type="PANTHER" id="PTHR21666:SF270">
    <property type="entry name" value="MUREIN HYDROLASE ACTIVATOR ENVC"/>
    <property type="match status" value="1"/>
</dbReference>
<sequence>MPPSFHRSRLRAVVRPSPFLPARAIDPVHLREQVLAIAVAVAAASVLAGNGVAAIGSTLDEEQRTAALPRPQSYSVSAAAPIAPALREDFTVTWTPPVVYPLGPGAEQTDGFGHRIAPCPGCSTDHKGVDWTPGEGTPVGSIADGVVTAVGYDGTFGLRVEIEHVIDGQAVTTLSAHLQDGSVPVSVDQTVEVGQLIGAVGSTGQSTGPHLHFEIHVGGAPINPVPWLAENVRTEPR</sequence>
<dbReference type="RefSeq" id="WP_182489371.1">
    <property type="nucleotide sequence ID" value="NZ_BAAAOV010000002.1"/>
</dbReference>
<dbReference type="Gene3D" id="2.70.70.10">
    <property type="entry name" value="Glucose Permease (Domain IIA)"/>
    <property type="match status" value="1"/>
</dbReference>
<dbReference type="Pfam" id="PF01551">
    <property type="entry name" value="Peptidase_M23"/>
    <property type="match status" value="1"/>
</dbReference>
<dbReference type="CDD" id="cd12797">
    <property type="entry name" value="M23_peptidase"/>
    <property type="match status" value="1"/>
</dbReference>